<dbReference type="GO" id="GO:0009252">
    <property type="term" value="P:peptidoglycan biosynthetic process"/>
    <property type="evidence" value="ECO:0007669"/>
    <property type="project" value="UniProtKB-UniRule"/>
</dbReference>
<dbReference type="NCBIfam" id="TIGR00247">
    <property type="entry name" value="endolytic transglycosylase MltG"/>
    <property type="match status" value="1"/>
</dbReference>
<dbReference type="EC" id="4.2.2.29" evidence="7"/>
<dbReference type="EMBL" id="DXFT01000162">
    <property type="protein sequence ID" value="HIX04096.1"/>
    <property type="molecule type" value="Genomic_DNA"/>
</dbReference>
<dbReference type="CDD" id="cd08010">
    <property type="entry name" value="MltG_like"/>
    <property type="match status" value="1"/>
</dbReference>
<keyword evidence="6 7" id="KW-0961">Cell wall biogenesis/degradation</keyword>
<comment type="caution">
    <text evidence="8">The sequence shown here is derived from an EMBL/GenBank/DDBJ whole genome shotgun (WGS) entry which is preliminary data.</text>
</comment>
<evidence type="ECO:0000313" key="8">
    <source>
        <dbReference type="EMBL" id="HIX04096.1"/>
    </source>
</evidence>
<evidence type="ECO:0000256" key="4">
    <source>
        <dbReference type="ARBA" id="ARBA00023136"/>
    </source>
</evidence>
<evidence type="ECO:0000256" key="5">
    <source>
        <dbReference type="ARBA" id="ARBA00023239"/>
    </source>
</evidence>
<evidence type="ECO:0000313" key="9">
    <source>
        <dbReference type="Proteomes" id="UP000824202"/>
    </source>
</evidence>
<evidence type="ECO:0000256" key="3">
    <source>
        <dbReference type="ARBA" id="ARBA00022989"/>
    </source>
</evidence>
<evidence type="ECO:0000256" key="1">
    <source>
        <dbReference type="ARBA" id="ARBA00022475"/>
    </source>
</evidence>
<evidence type="ECO:0000256" key="7">
    <source>
        <dbReference type="HAMAP-Rule" id="MF_02065"/>
    </source>
</evidence>
<dbReference type="Pfam" id="PF02618">
    <property type="entry name" value="YceG"/>
    <property type="match status" value="1"/>
</dbReference>
<keyword evidence="5 7" id="KW-0456">Lyase</keyword>
<feature type="site" description="Important for catalytic activity" evidence="7">
    <location>
        <position position="221"/>
    </location>
</feature>
<accession>A0A9D1V0Z9</accession>
<keyword evidence="4 7" id="KW-0472">Membrane</keyword>
<feature type="transmembrane region" description="Helical" evidence="7">
    <location>
        <begin position="12"/>
        <end position="32"/>
    </location>
</feature>
<gene>
    <name evidence="7 8" type="primary">mltG</name>
    <name evidence="8" type="ORF">H9863_08290</name>
</gene>
<evidence type="ECO:0000256" key="6">
    <source>
        <dbReference type="ARBA" id="ARBA00023316"/>
    </source>
</evidence>
<dbReference type="PANTHER" id="PTHR30518:SF2">
    <property type="entry name" value="ENDOLYTIC MUREIN TRANSGLYCOSYLASE"/>
    <property type="match status" value="1"/>
</dbReference>
<dbReference type="Gene3D" id="3.30.1490.480">
    <property type="entry name" value="Endolytic murein transglycosylase"/>
    <property type="match status" value="1"/>
</dbReference>
<dbReference type="Gene3D" id="3.30.160.60">
    <property type="entry name" value="Classic Zinc Finger"/>
    <property type="match status" value="1"/>
</dbReference>
<comment type="similarity">
    <text evidence="7">Belongs to the transglycosylase MltG family.</text>
</comment>
<dbReference type="HAMAP" id="MF_02065">
    <property type="entry name" value="MltG"/>
    <property type="match status" value="1"/>
</dbReference>
<keyword evidence="3 7" id="KW-1133">Transmembrane helix</keyword>
<reference evidence="8" key="1">
    <citation type="journal article" date="2021" name="PeerJ">
        <title>Extensive microbial diversity within the chicken gut microbiome revealed by metagenomics and culture.</title>
        <authorList>
            <person name="Gilroy R."/>
            <person name="Ravi A."/>
            <person name="Getino M."/>
            <person name="Pursley I."/>
            <person name="Horton D.L."/>
            <person name="Alikhan N.F."/>
            <person name="Baker D."/>
            <person name="Gharbi K."/>
            <person name="Hall N."/>
            <person name="Watson M."/>
            <person name="Adriaenssens E.M."/>
            <person name="Foster-Nyarko E."/>
            <person name="Jarju S."/>
            <person name="Secka A."/>
            <person name="Antonio M."/>
            <person name="Oren A."/>
            <person name="Chaudhuri R.R."/>
            <person name="La Ragione R."/>
            <person name="Hildebrand F."/>
            <person name="Pallen M.J."/>
        </authorList>
    </citation>
    <scope>NUCLEOTIDE SEQUENCE</scope>
    <source>
        <strain evidence="8">23274</strain>
    </source>
</reference>
<proteinExistence type="inferred from homology"/>
<dbReference type="PANTHER" id="PTHR30518">
    <property type="entry name" value="ENDOLYTIC MUREIN TRANSGLYCOSYLASE"/>
    <property type="match status" value="1"/>
</dbReference>
<comment type="catalytic activity">
    <reaction evidence="7">
        <text>a peptidoglycan chain = a peptidoglycan chain with N-acetyl-1,6-anhydromuramyl-[peptide] at the reducing end + a peptidoglycan chain with N-acetylglucosamine at the non-reducing end.</text>
        <dbReference type="EC" id="4.2.2.29"/>
    </reaction>
</comment>
<keyword evidence="1 7" id="KW-1003">Cell membrane</keyword>
<dbReference type="InterPro" id="IPR003770">
    <property type="entry name" value="MLTG-like"/>
</dbReference>
<reference evidence="8" key="2">
    <citation type="submission" date="2021-04" db="EMBL/GenBank/DDBJ databases">
        <authorList>
            <person name="Gilroy R."/>
        </authorList>
    </citation>
    <scope>NUCLEOTIDE SEQUENCE</scope>
    <source>
        <strain evidence="8">23274</strain>
    </source>
</reference>
<comment type="subcellular location">
    <subcellularLocation>
        <location evidence="7">Cell membrane</location>
        <topology evidence="7">Single-pass membrane protein</topology>
    </subcellularLocation>
</comment>
<comment type="function">
    <text evidence="7">Functions as a peptidoglycan terminase that cleaves nascent peptidoglycan strands endolytically to terminate their elongation.</text>
</comment>
<dbReference type="GO" id="GO:0071555">
    <property type="term" value="P:cell wall organization"/>
    <property type="evidence" value="ECO:0007669"/>
    <property type="project" value="UniProtKB-KW"/>
</dbReference>
<dbReference type="GO" id="GO:0008932">
    <property type="term" value="F:lytic endotransglycosylase activity"/>
    <property type="evidence" value="ECO:0007669"/>
    <property type="project" value="UniProtKB-UniRule"/>
</dbReference>
<dbReference type="GO" id="GO:0005886">
    <property type="term" value="C:plasma membrane"/>
    <property type="evidence" value="ECO:0007669"/>
    <property type="project" value="UniProtKB-SubCell"/>
</dbReference>
<protein>
    <recommendedName>
        <fullName evidence="7">Endolytic murein transglycosylase</fullName>
        <ecNumber evidence="7">4.2.2.29</ecNumber>
    </recommendedName>
    <alternativeName>
        <fullName evidence="7">Peptidoglycan lytic transglycosylase</fullName>
    </alternativeName>
    <alternativeName>
        <fullName evidence="7">Peptidoglycan polymerization terminase</fullName>
    </alternativeName>
</protein>
<dbReference type="AlphaFoldDB" id="A0A9D1V0Z9"/>
<sequence length="345" mass="39961">MKNNRIKTILKISLPLLVLGIAVAGWGFYYFVQKPNTTVKDNGIIYIRKGDSFETVMQALLSKRYIKNEYTLRQVARLKQYPRLVKAGRYRIQDGMSNNQLVNMLRAGNQEAVPFTFNNIRTLPDFARTANRQLGIDSAAFMSLVKDTLFLDSLGFTPATFIAMFIPNTYQIYWNTSLPAFIKRMHAEYRRFWTPERLEKAGKAGFTPIEISTIASIVEEETTVSAEYPVIAGVYINRLRKGWKMEACPTLKFALGDFTIQRVLDRHKQVESPYNTYKYAGLPPGPVRMPSPRAIDAVLDYQHHDYMFFCAKSDFSGTHHFSRTLREHNRHAREYHRALDRMRIY</sequence>
<evidence type="ECO:0000256" key="2">
    <source>
        <dbReference type="ARBA" id="ARBA00022692"/>
    </source>
</evidence>
<name>A0A9D1V0Z9_9BACT</name>
<keyword evidence="2 7" id="KW-0812">Transmembrane</keyword>
<organism evidence="8 9">
    <name type="scientific">Candidatus Odoribacter faecigallinarum</name>
    <dbReference type="NCBI Taxonomy" id="2838706"/>
    <lineage>
        <taxon>Bacteria</taxon>
        <taxon>Pseudomonadati</taxon>
        <taxon>Bacteroidota</taxon>
        <taxon>Bacteroidia</taxon>
        <taxon>Bacteroidales</taxon>
        <taxon>Odoribacteraceae</taxon>
        <taxon>Odoribacter</taxon>
    </lineage>
</organism>
<dbReference type="Proteomes" id="UP000824202">
    <property type="component" value="Unassembled WGS sequence"/>
</dbReference>